<comment type="caution">
    <text evidence="3">The sequence shown here is derived from an EMBL/GenBank/DDBJ whole genome shotgun (WGS) entry which is preliminary data.</text>
</comment>
<name>A0A8S1JA13_9CHLO</name>
<dbReference type="InterPro" id="IPR036047">
    <property type="entry name" value="F-box-like_dom_sf"/>
</dbReference>
<sequence length="270" mass="29925">GPLPPPFPAPFRMQIAPPDDPARNPKRQPWPRFDSKAPAIPPPCPKCKKHSQLGAKASQSPLEQSGAQAASMADDRLHLNGMPTGVLHKIFHLLGPRDLSRAGSVCRLWRALNRDDAADCRWRALYAQRWPLAGEGDPICRWQAAYGAKVLRTRVWRGKCETDSLFGHKAGVRCARLLPERGLAATGAGLEHPLLRVRECSGSARSRREDCSFGGWGSVWLIGAFLPCPLQRLVALLLRVMCDCVEVCGFFWWILLPSDTVHHLTVDHRG</sequence>
<keyword evidence="4" id="KW-1185">Reference proteome</keyword>
<dbReference type="EMBL" id="CAJHUC010002025">
    <property type="protein sequence ID" value="CAD7702998.1"/>
    <property type="molecule type" value="Genomic_DNA"/>
</dbReference>
<dbReference type="SUPFAM" id="SSF81383">
    <property type="entry name" value="F-box domain"/>
    <property type="match status" value="1"/>
</dbReference>
<dbReference type="Gene3D" id="1.20.1280.50">
    <property type="match status" value="1"/>
</dbReference>
<dbReference type="InterPro" id="IPR001810">
    <property type="entry name" value="F-box_dom"/>
</dbReference>
<evidence type="ECO:0000259" key="2">
    <source>
        <dbReference type="PROSITE" id="PS50181"/>
    </source>
</evidence>
<reference evidence="3" key="1">
    <citation type="submission" date="2020-12" db="EMBL/GenBank/DDBJ databases">
        <authorList>
            <person name="Iha C."/>
        </authorList>
    </citation>
    <scope>NUCLEOTIDE SEQUENCE</scope>
</reference>
<dbReference type="SMART" id="SM00256">
    <property type="entry name" value="FBOX"/>
    <property type="match status" value="1"/>
</dbReference>
<feature type="non-terminal residue" evidence="3">
    <location>
        <position position="1"/>
    </location>
</feature>
<feature type="domain" description="F-box" evidence="2">
    <location>
        <begin position="76"/>
        <end position="125"/>
    </location>
</feature>
<dbReference type="Pfam" id="PF12937">
    <property type="entry name" value="F-box-like"/>
    <property type="match status" value="1"/>
</dbReference>
<dbReference type="Proteomes" id="UP000708148">
    <property type="component" value="Unassembled WGS sequence"/>
</dbReference>
<evidence type="ECO:0000256" key="1">
    <source>
        <dbReference type="SAM" id="MobiDB-lite"/>
    </source>
</evidence>
<dbReference type="OrthoDB" id="190105at2759"/>
<feature type="region of interest" description="Disordered" evidence="1">
    <location>
        <begin position="1"/>
        <end position="71"/>
    </location>
</feature>
<feature type="compositionally biased region" description="Polar residues" evidence="1">
    <location>
        <begin position="57"/>
        <end position="68"/>
    </location>
</feature>
<proteinExistence type="predicted"/>
<dbReference type="AlphaFoldDB" id="A0A8S1JA13"/>
<dbReference type="PROSITE" id="PS50181">
    <property type="entry name" value="FBOX"/>
    <property type="match status" value="1"/>
</dbReference>
<evidence type="ECO:0000313" key="4">
    <source>
        <dbReference type="Proteomes" id="UP000708148"/>
    </source>
</evidence>
<gene>
    <name evidence="3" type="ORF">OSTQU699_LOCUS8355</name>
</gene>
<protein>
    <recommendedName>
        <fullName evidence="2">F-box domain-containing protein</fullName>
    </recommendedName>
</protein>
<organism evidence="3 4">
    <name type="scientific">Ostreobium quekettii</name>
    <dbReference type="NCBI Taxonomy" id="121088"/>
    <lineage>
        <taxon>Eukaryota</taxon>
        <taxon>Viridiplantae</taxon>
        <taxon>Chlorophyta</taxon>
        <taxon>core chlorophytes</taxon>
        <taxon>Ulvophyceae</taxon>
        <taxon>TCBD clade</taxon>
        <taxon>Bryopsidales</taxon>
        <taxon>Ostreobineae</taxon>
        <taxon>Ostreobiaceae</taxon>
        <taxon>Ostreobium</taxon>
    </lineage>
</organism>
<evidence type="ECO:0000313" key="3">
    <source>
        <dbReference type="EMBL" id="CAD7702998.1"/>
    </source>
</evidence>
<accession>A0A8S1JA13</accession>